<gene>
    <name evidence="1" type="ORF">NPIL_379961</name>
</gene>
<proteinExistence type="predicted"/>
<dbReference type="EMBL" id="BMAW01096215">
    <property type="protein sequence ID" value="GFS73714.1"/>
    <property type="molecule type" value="Genomic_DNA"/>
</dbReference>
<keyword evidence="2" id="KW-1185">Reference proteome</keyword>
<protein>
    <submittedName>
        <fullName evidence="1">Uncharacterized protein</fullName>
    </submittedName>
</protein>
<dbReference type="AlphaFoldDB" id="A0A8X6MRD2"/>
<comment type="caution">
    <text evidence="1">The sequence shown here is derived from an EMBL/GenBank/DDBJ whole genome shotgun (WGS) entry which is preliminary data.</text>
</comment>
<dbReference type="Gene3D" id="1.10.10.10">
    <property type="entry name" value="Winged helix-like DNA-binding domain superfamily/Winged helix DNA-binding domain"/>
    <property type="match status" value="1"/>
</dbReference>
<evidence type="ECO:0000313" key="2">
    <source>
        <dbReference type="Proteomes" id="UP000887013"/>
    </source>
</evidence>
<organism evidence="1 2">
    <name type="scientific">Nephila pilipes</name>
    <name type="common">Giant wood spider</name>
    <name type="synonym">Nephila maculata</name>
    <dbReference type="NCBI Taxonomy" id="299642"/>
    <lineage>
        <taxon>Eukaryota</taxon>
        <taxon>Metazoa</taxon>
        <taxon>Ecdysozoa</taxon>
        <taxon>Arthropoda</taxon>
        <taxon>Chelicerata</taxon>
        <taxon>Arachnida</taxon>
        <taxon>Araneae</taxon>
        <taxon>Araneomorphae</taxon>
        <taxon>Entelegynae</taxon>
        <taxon>Araneoidea</taxon>
        <taxon>Nephilidae</taxon>
        <taxon>Nephila</taxon>
    </lineage>
</organism>
<evidence type="ECO:0000313" key="1">
    <source>
        <dbReference type="EMBL" id="GFS73714.1"/>
    </source>
</evidence>
<accession>A0A8X6MRD2</accession>
<dbReference type="Proteomes" id="UP000887013">
    <property type="component" value="Unassembled WGS sequence"/>
</dbReference>
<dbReference type="InterPro" id="IPR036388">
    <property type="entry name" value="WH-like_DNA-bd_sf"/>
</dbReference>
<sequence>MILNVIGYHRCFKSAHEISARLGLPCFTVQYVIVKWKHATTIIVEPRFGSPCCLVEMDNGALKSVVKADYVELHGISRCNWIPQHHNENSPRN</sequence>
<reference evidence="1" key="1">
    <citation type="submission" date="2020-08" db="EMBL/GenBank/DDBJ databases">
        <title>Multicomponent nature underlies the extraordinary mechanical properties of spider dragline silk.</title>
        <authorList>
            <person name="Kono N."/>
            <person name="Nakamura H."/>
            <person name="Mori M."/>
            <person name="Yoshida Y."/>
            <person name="Ohtoshi R."/>
            <person name="Malay A.D."/>
            <person name="Moran D.A.P."/>
            <person name="Tomita M."/>
            <person name="Numata K."/>
            <person name="Arakawa K."/>
        </authorList>
    </citation>
    <scope>NUCLEOTIDE SEQUENCE</scope>
</reference>
<name>A0A8X6MRD2_NEPPI</name>